<evidence type="ECO:0000256" key="1">
    <source>
        <dbReference type="SAM" id="SignalP"/>
    </source>
</evidence>
<dbReference type="PROSITE" id="PS51257">
    <property type="entry name" value="PROKAR_LIPOPROTEIN"/>
    <property type="match status" value="1"/>
</dbReference>
<dbReference type="Proteomes" id="UP001501725">
    <property type="component" value="Unassembled WGS sequence"/>
</dbReference>
<name>A0ABP8GYE5_9BACT</name>
<dbReference type="EMBL" id="BAABGY010000007">
    <property type="protein sequence ID" value="GAA4331318.1"/>
    <property type="molecule type" value="Genomic_DNA"/>
</dbReference>
<sequence length="144" mass="15880">MKKFIPLLVAAATVFVLSACSSFGTRKAGPTLQDVWRLDSVALLDTADTEAAMVVFLHAFSRKDSVPTFFAFTSDSLRIIEGSMVQRYRYTQEGARLLVQDSTLQEVAVTDLSDSTLVLNSGNKVRLHLRRVSSGPAQEESRPR</sequence>
<gene>
    <name evidence="2" type="ORF">GCM10023184_23030</name>
</gene>
<organism evidence="2 3">
    <name type="scientific">Flaviaesturariibacter amylovorans</name>
    <dbReference type="NCBI Taxonomy" id="1084520"/>
    <lineage>
        <taxon>Bacteria</taxon>
        <taxon>Pseudomonadati</taxon>
        <taxon>Bacteroidota</taxon>
        <taxon>Chitinophagia</taxon>
        <taxon>Chitinophagales</taxon>
        <taxon>Chitinophagaceae</taxon>
        <taxon>Flaviaestuariibacter</taxon>
    </lineage>
</organism>
<dbReference type="RefSeq" id="WP_345255864.1">
    <property type="nucleotide sequence ID" value="NZ_BAABGY010000007.1"/>
</dbReference>
<keyword evidence="3" id="KW-1185">Reference proteome</keyword>
<evidence type="ECO:0000313" key="3">
    <source>
        <dbReference type="Proteomes" id="UP001501725"/>
    </source>
</evidence>
<evidence type="ECO:0008006" key="4">
    <source>
        <dbReference type="Google" id="ProtNLM"/>
    </source>
</evidence>
<proteinExistence type="predicted"/>
<reference evidence="3" key="1">
    <citation type="journal article" date="2019" name="Int. J. Syst. Evol. Microbiol.">
        <title>The Global Catalogue of Microorganisms (GCM) 10K type strain sequencing project: providing services to taxonomists for standard genome sequencing and annotation.</title>
        <authorList>
            <consortium name="The Broad Institute Genomics Platform"/>
            <consortium name="The Broad Institute Genome Sequencing Center for Infectious Disease"/>
            <person name="Wu L."/>
            <person name="Ma J."/>
        </authorList>
    </citation>
    <scope>NUCLEOTIDE SEQUENCE [LARGE SCALE GENOMIC DNA]</scope>
    <source>
        <strain evidence="3">JCM 17919</strain>
    </source>
</reference>
<accession>A0ABP8GYE5</accession>
<protein>
    <recommendedName>
        <fullName evidence="4">Lipocalin-like domain-containing protein</fullName>
    </recommendedName>
</protein>
<comment type="caution">
    <text evidence="2">The sequence shown here is derived from an EMBL/GenBank/DDBJ whole genome shotgun (WGS) entry which is preliminary data.</text>
</comment>
<feature type="signal peptide" evidence="1">
    <location>
        <begin position="1"/>
        <end position="28"/>
    </location>
</feature>
<keyword evidence="1" id="KW-0732">Signal</keyword>
<feature type="chain" id="PRO_5047005388" description="Lipocalin-like domain-containing protein" evidence="1">
    <location>
        <begin position="29"/>
        <end position="144"/>
    </location>
</feature>
<evidence type="ECO:0000313" key="2">
    <source>
        <dbReference type="EMBL" id="GAA4331318.1"/>
    </source>
</evidence>